<proteinExistence type="predicted"/>
<dbReference type="RefSeq" id="WP_107185299.1">
    <property type="nucleotide sequence ID" value="NZ_JAWQGC010000001.1"/>
</dbReference>
<accession>A0A2T3KU65</accession>
<evidence type="ECO:0000313" key="2">
    <source>
        <dbReference type="Proteomes" id="UP000240530"/>
    </source>
</evidence>
<protein>
    <recommendedName>
        <fullName evidence="3">Transcriptional regulator VspR</fullName>
    </recommendedName>
</protein>
<gene>
    <name evidence="1" type="ORF">C0W93_12625</name>
</gene>
<evidence type="ECO:0008006" key="3">
    <source>
        <dbReference type="Google" id="ProtNLM"/>
    </source>
</evidence>
<dbReference type="Proteomes" id="UP000240530">
    <property type="component" value="Unassembled WGS sequence"/>
</dbReference>
<evidence type="ECO:0000313" key="1">
    <source>
        <dbReference type="EMBL" id="PSV10297.1"/>
    </source>
</evidence>
<comment type="caution">
    <text evidence="1">The sequence shown here is derived from an EMBL/GenBank/DDBJ whole genome shotgun (WGS) entry which is preliminary data.</text>
</comment>
<dbReference type="AlphaFoldDB" id="A0A2T3KU65"/>
<reference evidence="1 2" key="1">
    <citation type="submission" date="2018-03" db="EMBL/GenBank/DDBJ databases">
        <title>Whole genome sequencing of Histamine producing bacteria.</title>
        <authorList>
            <person name="Butler K."/>
        </authorList>
    </citation>
    <scope>NUCLEOTIDE SEQUENCE [LARGE SCALE GENOMIC DNA]</scope>
    <source>
        <strain evidence="1 2">Res.4.1</strain>
    </source>
</reference>
<name>A0A2T3KU65_PHOLD</name>
<sequence length="178" mass="20832">MKLEIPLNELMYNLLINLELDGFSTVELRHIAYKKLHCQLGVEELRQQIYRQVYLLTERGLLRKEGKKASRNIRYYKTTLFSEVCFVPKNRTSIPFFESVDKEEAECFFTKLQEDKSVCEDKYKVLLSEAEEFQRLLSLYPTKGAILKSLHKDALEQLTELKGKINALTKVTAMEVMN</sequence>
<dbReference type="EMBL" id="PYNS01000013">
    <property type="protein sequence ID" value="PSV10297.1"/>
    <property type="molecule type" value="Genomic_DNA"/>
</dbReference>
<organism evidence="1 2">
    <name type="scientific">Photobacterium leiognathi subsp. mandapamensis</name>
    <name type="common">Photobacterium mandapamensis</name>
    <dbReference type="NCBI Taxonomy" id="48408"/>
    <lineage>
        <taxon>Bacteria</taxon>
        <taxon>Pseudomonadati</taxon>
        <taxon>Pseudomonadota</taxon>
        <taxon>Gammaproteobacteria</taxon>
        <taxon>Vibrionales</taxon>
        <taxon>Vibrionaceae</taxon>
        <taxon>Photobacterium</taxon>
    </lineage>
</organism>